<proteinExistence type="predicted"/>
<evidence type="ECO:0000256" key="1">
    <source>
        <dbReference type="SAM" id="SignalP"/>
    </source>
</evidence>
<keyword evidence="1" id="KW-0732">Signal</keyword>
<reference evidence="2 3" key="1">
    <citation type="submission" date="2016-07" db="EMBL/GenBank/DDBJ databases">
        <title>Pervasive Adenine N6-methylation of Active Genes in Fungi.</title>
        <authorList>
            <consortium name="DOE Joint Genome Institute"/>
            <person name="Mondo S.J."/>
            <person name="Dannebaum R.O."/>
            <person name="Kuo R.C."/>
            <person name="Labutti K."/>
            <person name="Haridas S."/>
            <person name="Kuo A."/>
            <person name="Salamov A."/>
            <person name="Ahrendt S.R."/>
            <person name="Lipzen A."/>
            <person name="Sullivan W."/>
            <person name="Andreopoulos W.B."/>
            <person name="Clum A."/>
            <person name="Lindquist E."/>
            <person name="Daum C."/>
            <person name="Ramamoorthy G.K."/>
            <person name="Gryganskyi A."/>
            <person name="Culley D."/>
            <person name="Magnuson J.K."/>
            <person name="James T.Y."/>
            <person name="O'Malley M.A."/>
            <person name="Stajich J.E."/>
            <person name="Spatafora J.W."/>
            <person name="Visel A."/>
            <person name="Grigoriev I.V."/>
        </authorList>
    </citation>
    <scope>NUCLEOTIDE SEQUENCE [LARGE SCALE GENOMIC DNA]</scope>
    <source>
        <strain evidence="2 3">12-1054</strain>
    </source>
</reference>
<dbReference type="RefSeq" id="XP_040724675.1">
    <property type="nucleotide sequence ID" value="XM_040871340.1"/>
</dbReference>
<dbReference type="GeneID" id="63787939"/>
<accession>A0A1Y2FAU2</accession>
<protein>
    <submittedName>
        <fullName evidence="2">Uncharacterized protein</fullName>
    </submittedName>
</protein>
<evidence type="ECO:0000313" key="2">
    <source>
        <dbReference type="EMBL" id="ORY81030.1"/>
    </source>
</evidence>
<organism evidence="2 3">
    <name type="scientific">Protomyces lactucae-debilis</name>
    <dbReference type="NCBI Taxonomy" id="2754530"/>
    <lineage>
        <taxon>Eukaryota</taxon>
        <taxon>Fungi</taxon>
        <taxon>Dikarya</taxon>
        <taxon>Ascomycota</taxon>
        <taxon>Taphrinomycotina</taxon>
        <taxon>Taphrinomycetes</taxon>
        <taxon>Taphrinales</taxon>
        <taxon>Protomycetaceae</taxon>
        <taxon>Protomyces</taxon>
    </lineage>
</organism>
<dbReference type="Proteomes" id="UP000193685">
    <property type="component" value="Unassembled WGS sequence"/>
</dbReference>
<gene>
    <name evidence="2" type="ORF">BCR37DRAFT_393663</name>
</gene>
<keyword evidence="3" id="KW-1185">Reference proteome</keyword>
<evidence type="ECO:0000313" key="3">
    <source>
        <dbReference type="Proteomes" id="UP000193685"/>
    </source>
</evidence>
<feature type="signal peptide" evidence="1">
    <location>
        <begin position="1"/>
        <end position="17"/>
    </location>
</feature>
<comment type="caution">
    <text evidence="2">The sequence shown here is derived from an EMBL/GenBank/DDBJ whole genome shotgun (WGS) entry which is preliminary data.</text>
</comment>
<dbReference type="AlphaFoldDB" id="A0A1Y2FAU2"/>
<dbReference type="EMBL" id="MCFI01000012">
    <property type="protein sequence ID" value="ORY81030.1"/>
    <property type="molecule type" value="Genomic_DNA"/>
</dbReference>
<name>A0A1Y2FAU2_PROLT</name>
<sequence length="121" mass="12469">MHYEAALLLTMAQVASAQLAGIGLNVGLGGGNIGLTGGVAIGGGGRAVQPVIVSSNGFDNGALRGASVVLTGPEVRRLEREQERFAVRQLREAERQQRQVQAALLSPGARVVPVGNAFGRI</sequence>
<feature type="chain" id="PRO_5012756567" evidence="1">
    <location>
        <begin position="18"/>
        <end position="121"/>
    </location>
</feature>